<accession>A0A7X5UX94</accession>
<dbReference type="AlphaFoldDB" id="A0A7X5UX94"/>
<evidence type="ECO:0000313" key="1">
    <source>
        <dbReference type="EMBL" id="NIJ63436.1"/>
    </source>
</evidence>
<dbReference type="Proteomes" id="UP000564677">
    <property type="component" value="Unassembled WGS sequence"/>
</dbReference>
<evidence type="ECO:0000313" key="2">
    <source>
        <dbReference type="Proteomes" id="UP000564677"/>
    </source>
</evidence>
<organism evidence="1 2">
    <name type="scientific">Sphingomonas leidyi</name>
    <dbReference type="NCBI Taxonomy" id="68569"/>
    <lineage>
        <taxon>Bacteria</taxon>
        <taxon>Pseudomonadati</taxon>
        <taxon>Pseudomonadota</taxon>
        <taxon>Alphaproteobacteria</taxon>
        <taxon>Sphingomonadales</taxon>
        <taxon>Sphingomonadaceae</taxon>
        <taxon>Sphingomonas</taxon>
    </lineage>
</organism>
<protein>
    <recommendedName>
        <fullName evidence="3">Biopolymer transporter ExbD</fullName>
    </recommendedName>
</protein>
<evidence type="ECO:0008006" key="3">
    <source>
        <dbReference type="Google" id="ProtNLM"/>
    </source>
</evidence>
<keyword evidence="2" id="KW-1185">Reference proteome</keyword>
<proteinExistence type="predicted"/>
<dbReference type="EMBL" id="JAASQV010000001">
    <property type="protein sequence ID" value="NIJ63436.1"/>
    <property type="molecule type" value="Genomic_DNA"/>
</dbReference>
<reference evidence="1 2" key="1">
    <citation type="submission" date="2020-03" db="EMBL/GenBank/DDBJ databases">
        <title>Genomic Encyclopedia of Type Strains, Phase IV (KMG-IV): sequencing the most valuable type-strain genomes for metagenomic binning, comparative biology and taxonomic classification.</title>
        <authorList>
            <person name="Goeker M."/>
        </authorList>
    </citation>
    <scope>NUCLEOTIDE SEQUENCE [LARGE SCALE GENOMIC DNA]</scope>
    <source>
        <strain evidence="1 2">DSM 4733</strain>
    </source>
</reference>
<name>A0A7X5UX94_9SPHN</name>
<sequence length="114" mass="12190">MVLAFALSLTALLSSAPAPLSGQDHGIAYGTAVTFSEGKCWFWTGDVGLTALEFRKDLESRFDRQRAVIISHVANIPTRCVEMARRSAARAGFKLIETEVRADAGPIGPPVNGS</sequence>
<comment type="caution">
    <text evidence="1">The sequence shown here is derived from an EMBL/GenBank/DDBJ whole genome shotgun (WGS) entry which is preliminary data.</text>
</comment>
<gene>
    <name evidence="1" type="ORF">FHR20_000367</name>
</gene>